<dbReference type="CDD" id="cd00067">
    <property type="entry name" value="GAL4"/>
    <property type="match status" value="1"/>
</dbReference>
<protein>
    <recommendedName>
        <fullName evidence="6">Zn(2)-C6 fungal-type domain-containing protein</fullName>
    </recommendedName>
</protein>
<dbReference type="PROSITE" id="PS50048">
    <property type="entry name" value="ZN2_CY6_FUNGAL_2"/>
    <property type="match status" value="1"/>
</dbReference>
<feature type="compositionally biased region" description="Low complexity" evidence="5">
    <location>
        <begin position="373"/>
        <end position="386"/>
    </location>
</feature>
<keyword evidence="1" id="KW-0805">Transcription regulation</keyword>
<dbReference type="InterPro" id="IPR051127">
    <property type="entry name" value="Fungal_SecMet_Regulators"/>
</dbReference>
<dbReference type="Pfam" id="PF00172">
    <property type="entry name" value="Zn_clus"/>
    <property type="match status" value="1"/>
</dbReference>
<evidence type="ECO:0000256" key="4">
    <source>
        <dbReference type="ARBA" id="ARBA00023242"/>
    </source>
</evidence>
<dbReference type="PANTHER" id="PTHR47424">
    <property type="entry name" value="REGULATORY PROTEIN GAL4"/>
    <property type="match status" value="1"/>
</dbReference>
<dbReference type="PROSITE" id="PS00463">
    <property type="entry name" value="ZN2_CY6_FUNGAL_1"/>
    <property type="match status" value="1"/>
</dbReference>
<evidence type="ECO:0000259" key="6">
    <source>
        <dbReference type="PROSITE" id="PS50048"/>
    </source>
</evidence>
<dbReference type="InterPro" id="IPR001138">
    <property type="entry name" value="Zn2Cys6_DnaBD"/>
</dbReference>
<dbReference type="GO" id="GO:0000981">
    <property type="term" value="F:DNA-binding transcription factor activity, RNA polymerase II-specific"/>
    <property type="evidence" value="ECO:0007669"/>
    <property type="project" value="InterPro"/>
</dbReference>
<feature type="compositionally biased region" description="Basic and acidic residues" evidence="5">
    <location>
        <begin position="398"/>
        <end position="410"/>
    </location>
</feature>
<dbReference type="Proteomes" id="UP000294933">
    <property type="component" value="Unassembled WGS sequence"/>
</dbReference>
<feature type="compositionally biased region" description="Gly residues" evidence="5">
    <location>
        <begin position="571"/>
        <end position="583"/>
    </location>
</feature>
<evidence type="ECO:0000256" key="3">
    <source>
        <dbReference type="ARBA" id="ARBA00023163"/>
    </source>
</evidence>
<dbReference type="GO" id="GO:0003677">
    <property type="term" value="F:DNA binding"/>
    <property type="evidence" value="ECO:0007669"/>
    <property type="project" value="UniProtKB-KW"/>
</dbReference>
<feature type="compositionally biased region" description="Acidic residues" evidence="5">
    <location>
        <begin position="411"/>
        <end position="443"/>
    </location>
</feature>
<reference evidence="7 8" key="1">
    <citation type="submission" date="2018-06" db="EMBL/GenBank/DDBJ databases">
        <title>A transcriptomic atlas of mushroom development highlights an independent origin of complex multicellularity.</title>
        <authorList>
            <consortium name="DOE Joint Genome Institute"/>
            <person name="Krizsan K."/>
            <person name="Almasi E."/>
            <person name="Merenyi Z."/>
            <person name="Sahu N."/>
            <person name="Viragh M."/>
            <person name="Koszo T."/>
            <person name="Mondo S."/>
            <person name="Kiss B."/>
            <person name="Balint B."/>
            <person name="Kues U."/>
            <person name="Barry K."/>
            <person name="Hegedus J.C."/>
            <person name="Henrissat B."/>
            <person name="Johnson J."/>
            <person name="Lipzen A."/>
            <person name="Ohm R."/>
            <person name="Nagy I."/>
            <person name="Pangilinan J."/>
            <person name="Yan J."/>
            <person name="Xiong Y."/>
            <person name="Grigoriev I.V."/>
            <person name="Hibbett D.S."/>
            <person name="Nagy L.G."/>
        </authorList>
    </citation>
    <scope>NUCLEOTIDE SEQUENCE [LARGE SCALE GENOMIC DNA]</scope>
    <source>
        <strain evidence="7 8">SZMC22713</strain>
    </source>
</reference>
<name>A0A4Y7PN47_9AGAM</name>
<dbReference type="InterPro" id="IPR036864">
    <property type="entry name" value="Zn2-C6_fun-type_DNA-bd_sf"/>
</dbReference>
<accession>A0A4Y7PN47</accession>
<evidence type="ECO:0000256" key="1">
    <source>
        <dbReference type="ARBA" id="ARBA00023015"/>
    </source>
</evidence>
<dbReference type="Gene3D" id="4.10.240.10">
    <property type="entry name" value="Zn(2)-C6 fungal-type DNA-binding domain"/>
    <property type="match status" value="1"/>
</dbReference>
<dbReference type="OrthoDB" id="39175at2759"/>
<keyword evidence="4" id="KW-0539">Nucleus</keyword>
<evidence type="ECO:0000313" key="8">
    <source>
        <dbReference type="Proteomes" id="UP000294933"/>
    </source>
</evidence>
<keyword evidence="2" id="KW-0238">DNA-binding</keyword>
<keyword evidence="3" id="KW-0804">Transcription</keyword>
<evidence type="ECO:0000256" key="5">
    <source>
        <dbReference type="SAM" id="MobiDB-lite"/>
    </source>
</evidence>
<feature type="compositionally biased region" description="Basic and acidic residues" evidence="5">
    <location>
        <begin position="552"/>
        <end position="569"/>
    </location>
</feature>
<dbReference type="SMART" id="SM00066">
    <property type="entry name" value="GAL4"/>
    <property type="match status" value="1"/>
</dbReference>
<dbReference type="PANTHER" id="PTHR47424:SF3">
    <property type="entry name" value="REGULATORY PROTEIN GAL4"/>
    <property type="match status" value="1"/>
</dbReference>
<proteinExistence type="predicted"/>
<evidence type="ECO:0000256" key="2">
    <source>
        <dbReference type="ARBA" id="ARBA00023125"/>
    </source>
</evidence>
<dbReference type="GO" id="GO:0008270">
    <property type="term" value="F:zinc ion binding"/>
    <property type="evidence" value="ECO:0007669"/>
    <property type="project" value="InterPro"/>
</dbReference>
<feature type="region of interest" description="Disordered" evidence="5">
    <location>
        <begin position="129"/>
        <end position="173"/>
    </location>
</feature>
<feature type="compositionally biased region" description="Low complexity" evidence="5">
    <location>
        <begin position="209"/>
        <end position="236"/>
    </location>
</feature>
<dbReference type="VEuPathDB" id="FungiDB:BD410DRAFT_625034"/>
<organism evidence="7 8">
    <name type="scientific">Rickenella mellea</name>
    <dbReference type="NCBI Taxonomy" id="50990"/>
    <lineage>
        <taxon>Eukaryota</taxon>
        <taxon>Fungi</taxon>
        <taxon>Dikarya</taxon>
        <taxon>Basidiomycota</taxon>
        <taxon>Agaricomycotina</taxon>
        <taxon>Agaricomycetes</taxon>
        <taxon>Hymenochaetales</taxon>
        <taxon>Rickenellaceae</taxon>
        <taxon>Rickenella</taxon>
    </lineage>
</organism>
<dbReference type="EMBL" id="ML170244">
    <property type="protein sequence ID" value="TDL16411.1"/>
    <property type="molecule type" value="Genomic_DNA"/>
</dbReference>
<dbReference type="STRING" id="50990.A0A4Y7PN47"/>
<feature type="region of interest" description="Disordered" evidence="5">
    <location>
        <begin position="334"/>
        <end position="583"/>
    </location>
</feature>
<dbReference type="AlphaFoldDB" id="A0A4Y7PN47"/>
<evidence type="ECO:0000313" key="7">
    <source>
        <dbReference type="EMBL" id="TDL16411.1"/>
    </source>
</evidence>
<dbReference type="SUPFAM" id="SSF57701">
    <property type="entry name" value="Zn2/Cys6 DNA-binding domain"/>
    <property type="match status" value="1"/>
</dbReference>
<sequence>MAPTNPFLAQHAQHLQQQPNLHLTLQSQLSLGHQPQPAPISLPRYYSAPSMSFPGLALSAGLPAGDGGHTYLPDDPLHVPVPPPRATLEFVRPDAMNLAADEDAREGVAVPGGLGGGFLGDYDVGADGDGGVGGSGVPRDGMDGMDGMDDGDDDNGRDGGGDGGGEGNGTLNRNEWTGLNIIVETGTTDDAEDYDLGQILPESAIHRTAANGTSSSGSGTSSNNAHSNNNNASGSCGASGGGDGGHGNGGGGGRGEGRGGGGGRGEGKGRGEGGSGSGGDRMTRRKLLAEKPGPKMACHFCRGRKIACSQAYPGSNDPTCGQCHRRNIKCEYPAESRRGMRKKKRGGHTVDGVSEQGKDQQPNAIASTSTPDSTTGEATGSGSTIEGKGKGKGKGKAKKADPKGKGKACADDDEDEDGGEDGDGEDDEDGEGETDGEYTEEPLGEMWVPPASVEPGLSSSSSTASSSSASASASNPIAPSSSTQSTSTPTPTTTVTATQNNRPPPPPIYHRPLAMRPIGYEIHIHENAPPTMGPAPGQGGRRGSRFALSAAELRDRREREEREERERGQQESGGGEGSSSGAR</sequence>
<keyword evidence="8" id="KW-1185">Reference proteome</keyword>
<feature type="domain" description="Zn(2)-C6 fungal-type" evidence="6">
    <location>
        <begin position="297"/>
        <end position="332"/>
    </location>
</feature>
<feature type="compositionally biased region" description="Polar residues" evidence="5">
    <location>
        <begin position="359"/>
        <end position="372"/>
    </location>
</feature>
<feature type="compositionally biased region" description="Low complexity" evidence="5">
    <location>
        <begin position="458"/>
        <end position="499"/>
    </location>
</feature>
<feature type="compositionally biased region" description="Gly residues" evidence="5">
    <location>
        <begin position="237"/>
        <end position="264"/>
    </location>
</feature>
<feature type="region of interest" description="Disordered" evidence="5">
    <location>
        <begin position="209"/>
        <end position="283"/>
    </location>
</feature>
<gene>
    <name evidence="7" type="ORF">BD410DRAFT_625034</name>
</gene>